<dbReference type="AlphaFoldDB" id="A0A1M6SW77"/>
<dbReference type="InParanoid" id="A0A1M6SW77"/>
<evidence type="ECO:0000313" key="1">
    <source>
        <dbReference type="EMBL" id="SHK48965.1"/>
    </source>
</evidence>
<sequence length="78" mass="9284">MIRINCIKANIHLLRQTYITVIRKLTIIAPYIRIFTHTKLDTLILQSKHSVNDCNQHLKHAYPYDQYPLFIGLQIQEH</sequence>
<keyword evidence="2" id="KW-1185">Reference proteome</keyword>
<name>A0A1M6SW77_9BACT</name>
<evidence type="ECO:0000313" key="2">
    <source>
        <dbReference type="Proteomes" id="UP000184510"/>
    </source>
</evidence>
<dbReference type="EMBL" id="FQYR01000011">
    <property type="protein sequence ID" value="SHK48965.1"/>
    <property type="molecule type" value="Genomic_DNA"/>
</dbReference>
<dbReference type="Proteomes" id="UP000184510">
    <property type="component" value="Unassembled WGS sequence"/>
</dbReference>
<proteinExistence type="predicted"/>
<organism evidence="1 2">
    <name type="scientific">Rubritalea squalenifaciens DSM 18772</name>
    <dbReference type="NCBI Taxonomy" id="1123071"/>
    <lineage>
        <taxon>Bacteria</taxon>
        <taxon>Pseudomonadati</taxon>
        <taxon>Verrucomicrobiota</taxon>
        <taxon>Verrucomicrobiia</taxon>
        <taxon>Verrucomicrobiales</taxon>
        <taxon>Rubritaleaceae</taxon>
        <taxon>Rubritalea</taxon>
    </lineage>
</organism>
<accession>A0A1M6SW77</accession>
<gene>
    <name evidence="1" type="ORF">SAMN02745181_0005</name>
</gene>
<protein>
    <submittedName>
        <fullName evidence="1">Uncharacterized protein</fullName>
    </submittedName>
</protein>
<reference evidence="1 2" key="1">
    <citation type="submission" date="2016-11" db="EMBL/GenBank/DDBJ databases">
        <authorList>
            <person name="Jaros S."/>
            <person name="Januszkiewicz K."/>
            <person name="Wedrychowicz H."/>
        </authorList>
    </citation>
    <scope>NUCLEOTIDE SEQUENCE [LARGE SCALE GENOMIC DNA]</scope>
    <source>
        <strain evidence="1 2">DSM 18772</strain>
    </source>
</reference>